<comment type="caution">
    <text evidence="1">The sequence shown here is derived from an EMBL/GenBank/DDBJ whole genome shotgun (WGS) entry which is preliminary data.</text>
</comment>
<gene>
    <name evidence="1" type="primary">Acey_s0739.g1960</name>
    <name evidence="1" type="ORF">Y032_0739g1960</name>
</gene>
<name>A0A016WEX4_9BILA</name>
<accession>A0A016WEX4</accession>
<dbReference type="Proteomes" id="UP000024635">
    <property type="component" value="Unassembled WGS sequence"/>
</dbReference>
<dbReference type="AlphaFoldDB" id="A0A016WEX4"/>
<sequence length="68" mass="7746">MPRKPVRVSAASLSCCIKEIATDAVMDRNCKLAEDVSVHIGLWKLVPRGIWSAEHEFLIHFDPWCRLV</sequence>
<evidence type="ECO:0000313" key="1">
    <source>
        <dbReference type="EMBL" id="EYC38151.1"/>
    </source>
</evidence>
<reference evidence="2" key="1">
    <citation type="journal article" date="2015" name="Nat. Genet.">
        <title>The genome and transcriptome of the zoonotic hookworm Ancylostoma ceylanicum identify infection-specific gene families.</title>
        <authorList>
            <person name="Schwarz E.M."/>
            <person name="Hu Y."/>
            <person name="Antoshechkin I."/>
            <person name="Miller M.M."/>
            <person name="Sternberg P.W."/>
            <person name="Aroian R.V."/>
        </authorList>
    </citation>
    <scope>NUCLEOTIDE SEQUENCE</scope>
    <source>
        <strain evidence="2">HY135</strain>
    </source>
</reference>
<evidence type="ECO:0000313" key="2">
    <source>
        <dbReference type="Proteomes" id="UP000024635"/>
    </source>
</evidence>
<keyword evidence="2" id="KW-1185">Reference proteome</keyword>
<organism evidence="1 2">
    <name type="scientific">Ancylostoma ceylanicum</name>
    <dbReference type="NCBI Taxonomy" id="53326"/>
    <lineage>
        <taxon>Eukaryota</taxon>
        <taxon>Metazoa</taxon>
        <taxon>Ecdysozoa</taxon>
        <taxon>Nematoda</taxon>
        <taxon>Chromadorea</taxon>
        <taxon>Rhabditida</taxon>
        <taxon>Rhabditina</taxon>
        <taxon>Rhabditomorpha</taxon>
        <taxon>Strongyloidea</taxon>
        <taxon>Ancylostomatidae</taxon>
        <taxon>Ancylostomatinae</taxon>
        <taxon>Ancylostoma</taxon>
    </lineage>
</organism>
<protein>
    <submittedName>
        <fullName evidence="1">Uncharacterized protein</fullName>
    </submittedName>
</protein>
<proteinExistence type="predicted"/>
<dbReference type="EMBL" id="JARK01000339">
    <property type="protein sequence ID" value="EYC38151.1"/>
    <property type="molecule type" value="Genomic_DNA"/>
</dbReference>